<reference evidence="2 3" key="1">
    <citation type="submission" date="2024-06" db="EMBL/GenBank/DDBJ databases">
        <title>Genomic Encyclopedia of Type Strains, Phase IV (KMG-IV): sequencing the most valuable type-strain genomes for metagenomic binning, comparative biology and taxonomic classification.</title>
        <authorList>
            <person name="Goeker M."/>
        </authorList>
    </citation>
    <scope>NUCLEOTIDE SEQUENCE [LARGE SCALE GENOMIC DNA]</scope>
    <source>
        <strain evidence="2 3">DSM 28102</strain>
    </source>
</reference>
<feature type="signal peptide" evidence="1">
    <location>
        <begin position="1"/>
        <end position="22"/>
    </location>
</feature>
<dbReference type="Proteomes" id="UP001549164">
    <property type="component" value="Unassembled WGS sequence"/>
</dbReference>
<protein>
    <recommendedName>
        <fullName evidence="4">DUF3313 domain-containing protein</fullName>
    </recommendedName>
</protein>
<accession>A0ABV2ICN2</accession>
<evidence type="ECO:0000313" key="3">
    <source>
        <dbReference type="Proteomes" id="UP001549164"/>
    </source>
</evidence>
<dbReference type="Pfam" id="PF11769">
    <property type="entry name" value="DUF3313"/>
    <property type="match status" value="1"/>
</dbReference>
<dbReference type="InterPro" id="IPR021747">
    <property type="entry name" value="DUF3313"/>
</dbReference>
<organism evidence="2 3">
    <name type="scientific">Martelella mangrovi</name>
    <dbReference type="NCBI Taxonomy" id="1397477"/>
    <lineage>
        <taxon>Bacteria</taxon>
        <taxon>Pseudomonadati</taxon>
        <taxon>Pseudomonadota</taxon>
        <taxon>Alphaproteobacteria</taxon>
        <taxon>Hyphomicrobiales</taxon>
        <taxon>Aurantimonadaceae</taxon>
        <taxon>Martelella</taxon>
    </lineage>
</organism>
<evidence type="ECO:0000256" key="1">
    <source>
        <dbReference type="SAM" id="SignalP"/>
    </source>
</evidence>
<name>A0ABV2ICN2_9HYPH</name>
<evidence type="ECO:0008006" key="4">
    <source>
        <dbReference type="Google" id="ProtNLM"/>
    </source>
</evidence>
<evidence type="ECO:0000313" key="2">
    <source>
        <dbReference type="EMBL" id="MET3600668.1"/>
    </source>
</evidence>
<dbReference type="EMBL" id="JBEPLY010000008">
    <property type="protein sequence ID" value="MET3600668.1"/>
    <property type="molecule type" value="Genomic_DNA"/>
</dbReference>
<keyword evidence="1" id="KW-0732">Signal</keyword>
<comment type="caution">
    <text evidence="2">The sequence shown here is derived from an EMBL/GenBank/DDBJ whole genome shotgun (WGS) entry which is preliminary data.</text>
</comment>
<gene>
    <name evidence="2" type="ORF">ABID12_002618</name>
</gene>
<feature type="chain" id="PRO_5046710950" description="DUF3313 domain-containing protein" evidence="1">
    <location>
        <begin position="23"/>
        <end position="220"/>
    </location>
</feature>
<keyword evidence="3" id="KW-1185">Reference proteome</keyword>
<dbReference type="RefSeq" id="WP_354434553.1">
    <property type="nucleotide sequence ID" value="NZ_JBEPLY010000008.1"/>
</dbReference>
<sequence length="220" mass="23833">MKNKLKLIVPFLAGCAMLNACSTASPTAYTGLSSTALLQPSRHDKGGRVPLSYRRENVDWRQYKKIIVEPVIVYDGADNQFVNVKEEDRQALADYMRDAFTEELGKRFTITDTPAPDALRLQLTLTGAKLTSPVIGTLSHFDMAGGVYNAVQAGRGREGSMTGSVSYAAEVFESENDTLLLAFVAKQYPAAMNVGATFSSLSASRVGIDNAARDLGDRLN</sequence>
<proteinExistence type="predicted"/>